<sequence length="145" mass="16659">MEPSRFGYNNKLFVIGMVCLALGMVLICFSLYLFPYLIFSWVYDVPEFAITFRQWLVEKFAISEAAAGWNIFMMFLIPGLIAGYISYITSNSIDNKIHGLEEPSEEKKEQTKNRLETVTFSSKLLVLIIGAIMLVLFVDWLMFSV</sequence>
<keyword evidence="4" id="KW-1185">Reference proteome</keyword>
<evidence type="ECO:0000313" key="3">
    <source>
        <dbReference type="EMBL" id="STX31607.1"/>
    </source>
</evidence>
<keyword evidence="1 3" id="KW-0812">Transmembrane</keyword>
<dbReference type="Gene3D" id="1.20.1070.10">
    <property type="entry name" value="Rhodopsin 7-helix transmembrane proteins"/>
    <property type="match status" value="1"/>
</dbReference>
<accession>A0A378I8R3</accession>
<organism evidence="3 5">
    <name type="scientific">Legionella birminghamensis</name>
    <dbReference type="NCBI Taxonomy" id="28083"/>
    <lineage>
        <taxon>Bacteria</taxon>
        <taxon>Pseudomonadati</taxon>
        <taxon>Pseudomonadota</taxon>
        <taxon>Gammaproteobacteria</taxon>
        <taxon>Legionellales</taxon>
        <taxon>Legionellaceae</taxon>
        <taxon>Legionella</taxon>
    </lineage>
</organism>
<evidence type="ECO:0000313" key="5">
    <source>
        <dbReference type="Proteomes" id="UP000255066"/>
    </source>
</evidence>
<evidence type="ECO:0000256" key="1">
    <source>
        <dbReference type="SAM" id="Phobius"/>
    </source>
</evidence>
<evidence type="ECO:0000313" key="4">
    <source>
        <dbReference type="Proteomes" id="UP000054735"/>
    </source>
</evidence>
<keyword evidence="1" id="KW-0472">Membrane</keyword>
<dbReference type="Proteomes" id="UP000054735">
    <property type="component" value="Unassembled WGS sequence"/>
</dbReference>
<feature type="transmembrane region" description="Helical" evidence="1">
    <location>
        <begin position="12"/>
        <end position="34"/>
    </location>
</feature>
<proteinExistence type="predicted"/>
<dbReference type="STRING" id="28083.Lbir_2083"/>
<dbReference type="RefSeq" id="WP_058524094.1">
    <property type="nucleotide sequence ID" value="NZ_CAAAHV010000018.1"/>
</dbReference>
<dbReference type="Proteomes" id="UP000255066">
    <property type="component" value="Unassembled WGS sequence"/>
</dbReference>
<dbReference type="EMBL" id="UGNW01000001">
    <property type="protein sequence ID" value="STX31607.1"/>
    <property type="molecule type" value="Genomic_DNA"/>
</dbReference>
<keyword evidence="1" id="KW-1133">Transmembrane helix</keyword>
<evidence type="ECO:0000313" key="2">
    <source>
        <dbReference type="EMBL" id="KTC69344.1"/>
    </source>
</evidence>
<reference evidence="3 5" key="2">
    <citation type="submission" date="2018-06" db="EMBL/GenBank/DDBJ databases">
        <authorList>
            <consortium name="Pathogen Informatics"/>
            <person name="Doyle S."/>
        </authorList>
    </citation>
    <scope>NUCLEOTIDE SEQUENCE [LARGE SCALE GENOMIC DNA]</scope>
    <source>
        <strain evidence="3 5">NCTC12437</strain>
    </source>
</reference>
<protein>
    <submittedName>
        <fullName evidence="3">Transmembrane protein</fullName>
    </submittedName>
</protein>
<dbReference type="EMBL" id="LNXT01000040">
    <property type="protein sequence ID" value="KTC69344.1"/>
    <property type="molecule type" value="Genomic_DNA"/>
</dbReference>
<feature type="transmembrane region" description="Helical" evidence="1">
    <location>
        <begin position="124"/>
        <end position="143"/>
    </location>
</feature>
<dbReference type="OrthoDB" id="5639325at2"/>
<feature type="transmembrane region" description="Helical" evidence="1">
    <location>
        <begin position="66"/>
        <end position="87"/>
    </location>
</feature>
<reference evidence="2 4" key="1">
    <citation type="submission" date="2015-11" db="EMBL/GenBank/DDBJ databases">
        <title>Genomic analysis of 38 Legionella species identifies large and diverse effector repertoires.</title>
        <authorList>
            <person name="Burstein D."/>
            <person name="Amaro F."/>
            <person name="Zusman T."/>
            <person name="Lifshitz Z."/>
            <person name="Cohen O."/>
            <person name="Gilbert J.A."/>
            <person name="Pupko T."/>
            <person name="Shuman H.A."/>
            <person name="Segal G."/>
        </authorList>
    </citation>
    <scope>NUCLEOTIDE SEQUENCE [LARGE SCALE GENOMIC DNA]</scope>
    <source>
        <strain evidence="2 4">CDC#1407-AL-14</strain>
    </source>
</reference>
<gene>
    <name evidence="2" type="ORF">Lbir_2083</name>
    <name evidence="3" type="ORF">NCTC12437_01381</name>
</gene>
<dbReference type="AlphaFoldDB" id="A0A378I8R3"/>
<name>A0A378I8R3_9GAMM</name>